<evidence type="ECO:0000259" key="3">
    <source>
        <dbReference type="PROSITE" id="PS50103"/>
    </source>
</evidence>
<feature type="zinc finger region" description="C3H1-type" evidence="1">
    <location>
        <begin position="92"/>
        <end position="120"/>
    </location>
</feature>
<feature type="compositionally biased region" description="Low complexity" evidence="2">
    <location>
        <begin position="223"/>
        <end position="235"/>
    </location>
</feature>
<sequence>MAHFSVTTPNHSFTSGPSRDLHLLAAAPTPTANASNKKPTSRLSPDPGQRRFPDGTTVTLVANHARFQVQPASELQVQVPSGHLLHTRADITAPIRLCDHFEIHRTCNRHHKCRFAHYVGDRHGARLPLPLPLRPAPFVAASHETGITPRSQEESPHAFGSDSFSPAQPQLPSAIPRLAPPLFAATTVGTPPQDARHHHPRHHSELQGPHNLQSMRSASGFLPTSADPSASTDAAARQVVVTPAGWRHVAYHARPKQTPSPE</sequence>
<dbReference type="GO" id="GO:0008270">
    <property type="term" value="F:zinc ion binding"/>
    <property type="evidence" value="ECO:0007669"/>
    <property type="project" value="UniProtKB-KW"/>
</dbReference>
<name>A0A7S1LGK0_NEODS</name>
<dbReference type="InterPro" id="IPR000571">
    <property type="entry name" value="Znf_CCCH"/>
</dbReference>
<dbReference type="EMBL" id="HBGF01012671">
    <property type="protein sequence ID" value="CAD9103199.1"/>
    <property type="molecule type" value="Transcribed_RNA"/>
</dbReference>
<protein>
    <recommendedName>
        <fullName evidence="3">C3H1-type domain-containing protein</fullName>
    </recommendedName>
</protein>
<proteinExistence type="predicted"/>
<dbReference type="AlphaFoldDB" id="A0A7S1LGK0"/>
<feature type="region of interest" description="Disordered" evidence="2">
    <location>
        <begin position="29"/>
        <end position="54"/>
    </location>
</feature>
<keyword evidence="1" id="KW-0862">Zinc</keyword>
<keyword evidence="1" id="KW-0863">Zinc-finger</keyword>
<feature type="region of interest" description="Disordered" evidence="2">
    <location>
        <begin position="187"/>
        <end position="235"/>
    </location>
</feature>
<feature type="domain" description="C3H1-type" evidence="3">
    <location>
        <begin position="92"/>
        <end position="120"/>
    </location>
</feature>
<dbReference type="PROSITE" id="PS50103">
    <property type="entry name" value="ZF_C3H1"/>
    <property type="match status" value="1"/>
</dbReference>
<evidence type="ECO:0000313" key="4">
    <source>
        <dbReference type="EMBL" id="CAD9103199.1"/>
    </source>
</evidence>
<feature type="region of interest" description="Disordered" evidence="2">
    <location>
        <begin position="147"/>
        <end position="171"/>
    </location>
</feature>
<evidence type="ECO:0000256" key="2">
    <source>
        <dbReference type="SAM" id="MobiDB-lite"/>
    </source>
</evidence>
<organism evidence="4">
    <name type="scientific">Neobodo designis</name>
    <name type="common">Flagellated protozoan</name>
    <name type="synonym">Bodo designis</name>
    <dbReference type="NCBI Taxonomy" id="312471"/>
    <lineage>
        <taxon>Eukaryota</taxon>
        <taxon>Discoba</taxon>
        <taxon>Euglenozoa</taxon>
        <taxon>Kinetoplastea</taxon>
        <taxon>Metakinetoplastina</taxon>
        <taxon>Neobodonida</taxon>
        <taxon>Neobodo</taxon>
    </lineage>
</organism>
<evidence type="ECO:0000256" key="1">
    <source>
        <dbReference type="PROSITE-ProRule" id="PRU00723"/>
    </source>
</evidence>
<feature type="compositionally biased region" description="Polar residues" evidence="2">
    <location>
        <begin position="162"/>
        <end position="171"/>
    </location>
</feature>
<reference evidence="4" key="1">
    <citation type="submission" date="2021-01" db="EMBL/GenBank/DDBJ databases">
        <authorList>
            <person name="Corre E."/>
            <person name="Pelletier E."/>
            <person name="Niang G."/>
            <person name="Scheremetjew M."/>
            <person name="Finn R."/>
            <person name="Kale V."/>
            <person name="Holt S."/>
            <person name="Cochrane G."/>
            <person name="Meng A."/>
            <person name="Brown T."/>
            <person name="Cohen L."/>
        </authorList>
    </citation>
    <scope>NUCLEOTIDE SEQUENCE</scope>
    <source>
        <strain evidence="4">CCAP 1951/1</strain>
    </source>
</reference>
<accession>A0A7S1LGK0</accession>
<keyword evidence="1" id="KW-0479">Metal-binding</keyword>
<gene>
    <name evidence="4" type="ORF">NDES1114_LOCUS8388</name>
</gene>